<comment type="caution">
    <text evidence="2">The sequence shown here is derived from an EMBL/GenBank/DDBJ whole genome shotgun (WGS) entry which is preliminary data.</text>
</comment>
<evidence type="ECO:0000313" key="3">
    <source>
        <dbReference type="Proteomes" id="UP001054902"/>
    </source>
</evidence>
<proteinExistence type="predicted"/>
<evidence type="ECO:0000313" key="2">
    <source>
        <dbReference type="EMBL" id="GFH50603.1"/>
    </source>
</evidence>
<dbReference type="InterPro" id="IPR021109">
    <property type="entry name" value="Peptidase_aspartic_dom_sf"/>
</dbReference>
<dbReference type="Proteomes" id="UP001054902">
    <property type="component" value="Unassembled WGS sequence"/>
</dbReference>
<protein>
    <submittedName>
        <fullName evidence="2">Uncharacterized protein</fullName>
    </submittedName>
</protein>
<keyword evidence="3" id="KW-1185">Reference proteome</keyword>
<reference evidence="2 3" key="1">
    <citation type="journal article" date="2021" name="Sci. Rep.">
        <title>The genome of the diatom Chaetoceros tenuissimus carries an ancient integrated fragment of an extant virus.</title>
        <authorList>
            <person name="Hongo Y."/>
            <person name="Kimura K."/>
            <person name="Takaki Y."/>
            <person name="Yoshida Y."/>
            <person name="Baba S."/>
            <person name="Kobayashi G."/>
            <person name="Nagasaki K."/>
            <person name="Hano T."/>
            <person name="Tomaru Y."/>
        </authorList>
    </citation>
    <scope>NUCLEOTIDE SEQUENCE [LARGE SCALE GENOMIC DNA]</scope>
    <source>
        <strain evidence="2 3">NIES-3715</strain>
    </source>
</reference>
<organism evidence="2 3">
    <name type="scientific">Chaetoceros tenuissimus</name>
    <dbReference type="NCBI Taxonomy" id="426638"/>
    <lineage>
        <taxon>Eukaryota</taxon>
        <taxon>Sar</taxon>
        <taxon>Stramenopiles</taxon>
        <taxon>Ochrophyta</taxon>
        <taxon>Bacillariophyta</taxon>
        <taxon>Coscinodiscophyceae</taxon>
        <taxon>Chaetocerotophycidae</taxon>
        <taxon>Chaetocerotales</taxon>
        <taxon>Chaetocerotaceae</taxon>
        <taxon>Chaetoceros</taxon>
    </lineage>
</organism>
<gene>
    <name evidence="2" type="ORF">CTEN210_07079</name>
</gene>
<dbReference type="AlphaFoldDB" id="A0AAD3CR30"/>
<evidence type="ECO:0000256" key="1">
    <source>
        <dbReference type="SAM" id="MobiDB-lite"/>
    </source>
</evidence>
<sequence length="298" mass="34176">MEECSRLSPGNVIPDAHKKKIAYNAMHEKYQKYLEARSKLTISDFISWDEMQKVFIKCQRAHAEEEKKAKQDAQKEKGTTTTTKRKKPDDDEKVECQHCRYELNVTDPKKYNHHYNDCYHRKKQKQQHGGKGDDFKLVKATDFFYLKYTNVNDSKNLITLDSQDTKPVTLFKIRKKDGTFSKPLLALLDTGAGSTVGKATLSTFGKVSKVSESSFSTANGRFSSNKEVKLDFVLSEFSESRIICPRGIRLLPDACDLPYDLIIGRNLMHELKMDILFSENEVLWDLPMHSTKTAISET</sequence>
<name>A0AAD3CR30_9STRA</name>
<dbReference type="EMBL" id="BLLK01000040">
    <property type="protein sequence ID" value="GFH50603.1"/>
    <property type="molecule type" value="Genomic_DNA"/>
</dbReference>
<feature type="region of interest" description="Disordered" evidence="1">
    <location>
        <begin position="65"/>
        <end position="91"/>
    </location>
</feature>
<feature type="compositionally biased region" description="Basic and acidic residues" evidence="1">
    <location>
        <begin position="65"/>
        <end position="78"/>
    </location>
</feature>
<dbReference type="Gene3D" id="2.40.70.10">
    <property type="entry name" value="Acid Proteases"/>
    <property type="match status" value="1"/>
</dbReference>
<accession>A0AAD3CR30</accession>